<keyword evidence="5" id="KW-0472">Membrane</keyword>
<evidence type="ECO:0000259" key="9">
    <source>
        <dbReference type="Pfam" id="PF25198"/>
    </source>
</evidence>
<accession>A0ABU1IKB0</accession>
<dbReference type="Pfam" id="PF25198">
    <property type="entry name" value="Spore_GerAC_N"/>
    <property type="match status" value="1"/>
</dbReference>
<protein>
    <submittedName>
        <fullName evidence="10">Spore germination protein KC</fullName>
    </submittedName>
</protein>
<dbReference type="Gene3D" id="6.20.190.10">
    <property type="entry name" value="Nutrient germinant receptor protein C, domain 1"/>
    <property type="match status" value="1"/>
</dbReference>
<dbReference type="Gene3D" id="3.30.300.210">
    <property type="entry name" value="Nutrient germinant receptor protein C, domain 3"/>
    <property type="match status" value="1"/>
</dbReference>
<dbReference type="InterPro" id="IPR057336">
    <property type="entry name" value="GerAC_N"/>
</dbReference>
<evidence type="ECO:0000256" key="6">
    <source>
        <dbReference type="ARBA" id="ARBA00023139"/>
    </source>
</evidence>
<keyword evidence="4" id="KW-0732">Signal</keyword>
<dbReference type="NCBIfam" id="TIGR02887">
    <property type="entry name" value="spore_ger_x_C"/>
    <property type="match status" value="1"/>
</dbReference>
<feature type="domain" description="Spore germination protein N-terminal" evidence="9">
    <location>
        <begin position="23"/>
        <end position="199"/>
    </location>
</feature>
<dbReference type="InterPro" id="IPR038501">
    <property type="entry name" value="Spore_GerAC_C_sf"/>
</dbReference>
<dbReference type="EMBL" id="JAVDQG010000002">
    <property type="protein sequence ID" value="MDR6225211.1"/>
    <property type="molecule type" value="Genomic_DNA"/>
</dbReference>
<gene>
    <name evidence="10" type="ORF">JOE21_001202</name>
</gene>
<proteinExistence type="inferred from homology"/>
<keyword evidence="7" id="KW-0449">Lipoprotein</keyword>
<evidence type="ECO:0000256" key="2">
    <source>
        <dbReference type="ARBA" id="ARBA00007886"/>
    </source>
</evidence>
<dbReference type="InterPro" id="IPR008844">
    <property type="entry name" value="Spore_GerAC-like"/>
</dbReference>
<evidence type="ECO:0000256" key="3">
    <source>
        <dbReference type="ARBA" id="ARBA00022544"/>
    </source>
</evidence>
<evidence type="ECO:0000259" key="8">
    <source>
        <dbReference type="Pfam" id="PF05504"/>
    </source>
</evidence>
<dbReference type="Proteomes" id="UP001185012">
    <property type="component" value="Unassembled WGS sequence"/>
</dbReference>
<organism evidence="10 11">
    <name type="scientific">Desmospora profundinema</name>
    <dbReference type="NCBI Taxonomy" id="1571184"/>
    <lineage>
        <taxon>Bacteria</taxon>
        <taxon>Bacillati</taxon>
        <taxon>Bacillota</taxon>
        <taxon>Bacilli</taxon>
        <taxon>Bacillales</taxon>
        <taxon>Thermoactinomycetaceae</taxon>
        <taxon>Desmospora</taxon>
    </lineage>
</organism>
<keyword evidence="3" id="KW-0309">Germination</keyword>
<evidence type="ECO:0000256" key="7">
    <source>
        <dbReference type="ARBA" id="ARBA00023288"/>
    </source>
</evidence>
<comment type="subcellular location">
    <subcellularLocation>
        <location evidence="1">Membrane</location>
        <topology evidence="1">Lipid-anchor</topology>
    </subcellularLocation>
</comment>
<name>A0ABU1IKB0_9BACL</name>
<comment type="similarity">
    <text evidence="2">Belongs to the GerABKC lipoprotein family.</text>
</comment>
<sequence length="398" mass="44249">MRQTGKAWLTILLCVVLATGCWDRREIDELTIVVAMGIDKTEEKGVYRTSFQFVNPREIAGQEGAGRTTATTVYVTTGSTLFEAIRSASRISPRRLYFGSTRVMVIGESLAREGIHEVFDLVHRNPELRTTIQPIIARGTSAESIVSTVTPLTAVPAEKMRMSLQITERVWGENLQVDSDEVVNVMVSAGSDPVISGIRLTGDSEVSGMQESIGSIQPRARLEYGGLGLFRKDRLVRWVDHHAARGVLWAMDRITATLVMVECDQKPRGAGISIIRNQTDMEAVLNGEKPEIRLSIRPTGLIGEVKCKVDLNDPKEILKLEKALSRAIKREVMAAVESAKKAKSDVFGFGDAVNRADKKRWKKWKEKWDRIFPTISVKVDVDSSIRRSGLRGEPFSPE</sequence>
<keyword evidence="6" id="KW-0564">Palmitate</keyword>
<evidence type="ECO:0000256" key="4">
    <source>
        <dbReference type="ARBA" id="ARBA00022729"/>
    </source>
</evidence>
<dbReference type="PROSITE" id="PS51257">
    <property type="entry name" value="PROKAR_LIPOPROTEIN"/>
    <property type="match status" value="1"/>
</dbReference>
<feature type="domain" description="Spore germination GerAC-like C-terminal" evidence="8">
    <location>
        <begin position="226"/>
        <end position="389"/>
    </location>
</feature>
<dbReference type="RefSeq" id="WP_309863524.1">
    <property type="nucleotide sequence ID" value="NZ_JAVDQG010000002.1"/>
</dbReference>
<keyword evidence="11" id="KW-1185">Reference proteome</keyword>
<evidence type="ECO:0000256" key="1">
    <source>
        <dbReference type="ARBA" id="ARBA00004635"/>
    </source>
</evidence>
<dbReference type="PANTHER" id="PTHR35789:SF1">
    <property type="entry name" value="SPORE GERMINATION PROTEIN B3"/>
    <property type="match status" value="1"/>
</dbReference>
<evidence type="ECO:0000313" key="10">
    <source>
        <dbReference type="EMBL" id="MDR6225211.1"/>
    </source>
</evidence>
<reference evidence="10 11" key="1">
    <citation type="submission" date="2023-07" db="EMBL/GenBank/DDBJ databases">
        <title>Genomic Encyclopedia of Type Strains, Phase IV (KMG-IV): sequencing the most valuable type-strain genomes for metagenomic binning, comparative biology and taxonomic classification.</title>
        <authorList>
            <person name="Goeker M."/>
        </authorList>
    </citation>
    <scope>NUCLEOTIDE SEQUENCE [LARGE SCALE GENOMIC DNA]</scope>
    <source>
        <strain evidence="10 11">DSM 45903</strain>
    </source>
</reference>
<evidence type="ECO:0000256" key="5">
    <source>
        <dbReference type="ARBA" id="ARBA00023136"/>
    </source>
</evidence>
<dbReference type="InterPro" id="IPR046953">
    <property type="entry name" value="Spore_GerAC-like_C"/>
</dbReference>
<comment type="caution">
    <text evidence="10">The sequence shown here is derived from an EMBL/GenBank/DDBJ whole genome shotgun (WGS) entry which is preliminary data.</text>
</comment>
<dbReference type="PANTHER" id="PTHR35789">
    <property type="entry name" value="SPORE GERMINATION PROTEIN B3"/>
    <property type="match status" value="1"/>
</dbReference>
<dbReference type="Pfam" id="PF05504">
    <property type="entry name" value="Spore_GerAC"/>
    <property type="match status" value="1"/>
</dbReference>
<evidence type="ECO:0000313" key="11">
    <source>
        <dbReference type="Proteomes" id="UP001185012"/>
    </source>
</evidence>